<dbReference type="NCBIfam" id="NF007662">
    <property type="entry name" value="PRK10334.1"/>
    <property type="match status" value="1"/>
</dbReference>
<keyword evidence="7" id="KW-0997">Cell inner membrane</keyword>
<dbReference type="GO" id="GO:0008381">
    <property type="term" value="F:mechanosensitive monoatomic ion channel activity"/>
    <property type="evidence" value="ECO:0007669"/>
    <property type="project" value="InterPro"/>
</dbReference>
<keyword evidence="7" id="KW-0407">Ion channel</keyword>
<evidence type="ECO:0000313" key="11">
    <source>
        <dbReference type="EMBL" id="BBI01347.1"/>
    </source>
</evidence>
<evidence type="ECO:0000256" key="4">
    <source>
        <dbReference type="ARBA" id="ARBA00022692"/>
    </source>
</evidence>
<dbReference type="SUPFAM" id="SSF82689">
    <property type="entry name" value="Mechanosensitive channel protein MscS (YggB), C-terminal domain"/>
    <property type="match status" value="1"/>
</dbReference>
<sequence>MHDLNVVNDINHAGSWIIRNQELLLSYFINVISSITIFVIGLFIARIISKGINKVLITRNIDSTISNFLSALFRYATITFFIIASLGCIGVQTTSVITILGAAGMAIGLALQGSLSNFAAGVLLVSLRPLRTGEYVNLDNVSGTVLNIHIFYTTLKTLDGKIVVIPNNKIISSNIVNYSREPFRRNEFIISVSYNSDIDLVVKVLKNVMLNEERVLKNRDITVGLTELAPYSINFIARCWSNTNDLNSVYWDLMAKFKKSLDKNHINIPYPQIDVNINYKKNFLYKEL</sequence>
<dbReference type="Pfam" id="PF05552">
    <property type="entry name" value="MS_channel_1st_1"/>
    <property type="match status" value="1"/>
</dbReference>
<dbReference type="InterPro" id="IPR049142">
    <property type="entry name" value="MS_channel_1st"/>
</dbReference>
<dbReference type="RefSeq" id="WP_158345065.1">
    <property type="nucleotide sequence ID" value="NZ_AP019379.1"/>
</dbReference>
<dbReference type="SUPFAM" id="SSF50182">
    <property type="entry name" value="Sm-like ribonucleoproteins"/>
    <property type="match status" value="1"/>
</dbReference>
<dbReference type="InterPro" id="IPR011014">
    <property type="entry name" value="MscS_channel_TM-2"/>
</dbReference>
<dbReference type="InterPro" id="IPR010920">
    <property type="entry name" value="LSM_dom_sf"/>
</dbReference>
<dbReference type="AlphaFoldDB" id="A0A455TAF9"/>
<feature type="domain" description="Mechanosensitive ion channel transmembrane helices 2/3" evidence="10">
    <location>
        <begin position="72"/>
        <end position="112"/>
    </location>
</feature>
<proteinExistence type="inferred from homology"/>
<keyword evidence="12" id="KW-1185">Reference proteome</keyword>
<feature type="domain" description="Mechanosensitive ion channel MscS" evidence="8">
    <location>
        <begin position="114"/>
        <end position="180"/>
    </location>
</feature>
<dbReference type="Pfam" id="PF21088">
    <property type="entry name" value="MS_channel_1st"/>
    <property type="match status" value="1"/>
</dbReference>
<comment type="similarity">
    <text evidence="2 7">Belongs to the MscS (TC 1.A.23) family.</text>
</comment>
<comment type="subunit">
    <text evidence="7">Homoheptamer.</text>
</comment>
<feature type="transmembrane region" description="Helical" evidence="7">
    <location>
        <begin position="68"/>
        <end position="93"/>
    </location>
</feature>
<comment type="caution">
    <text evidence="7">Lacks conserved residue(s) required for the propagation of feature annotation.</text>
</comment>
<dbReference type="Pfam" id="PF21082">
    <property type="entry name" value="MS_channel_3rd"/>
    <property type="match status" value="1"/>
</dbReference>
<dbReference type="InterPro" id="IPR008910">
    <property type="entry name" value="MSC_TM_helix"/>
</dbReference>
<dbReference type="InterPro" id="IPR006686">
    <property type="entry name" value="MscS_channel_CS"/>
</dbReference>
<comment type="function">
    <text evidence="7">Mechanosensitive channel that participates in the regulation of osmotic pressure changes within the cell, opening in response to stretch forces in the membrane lipid bilayer, without the need for other proteins. Contributes to normal resistance to hypoosmotic shock. Forms an ion channel of 1.0 nanosiemens conductance with a slight preference for anions.</text>
</comment>
<evidence type="ECO:0000256" key="5">
    <source>
        <dbReference type="ARBA" id="ARBA00022989"/>
    </source>
</evidence>
<dbReference type="PANTHER" id="PTHR30221">
    <property type="entry name" value="SMALL-CONDUCTANCE MECHANOSENSITIVE CHANNEL"/>
    <property type="match status" value="1"/>
</dbReference>
<dbReference type="Gene3D" id="1.10.287.1260">
    <property type="match status" value="1"/>
</dbReference>
<evidence type="ECO:0000256" key="3">
    <source>
        <dbReference type="ARBA" id="ARBA00022475"/>
    </source>
</evidence>
<evidence type="ECO:0000259" key="8">
    <source>
        <dbReference type="Pfam" id="PF00924"/>
    </source>
</evidence>
<protein>
    <recommendedName>
        <fullName evidence="7">Small-conductance mechanosensitive channel</fullName>
    </recommendedName>
</protein>
<gene>
    <name evidence="11" type="primary">yggB</name>
    <name evidence="11" type="ORF">BUCNMO_343</name>
</gene>
<dbReference type="InterPro" id="IPR049278">
    <property type="entry name" value="MS_channel_C"/>
</dbReference>
<evidence type="ECO:0000259" key="10">
    <source>
        <dbReference type="Pfam" id="PF21088"/>
    </source>
</evidence>
<evidence type="ECO:0000256" key="6">
    <source>
        <dbReference type="ARBA" id="ARBA00023136"/>
    </source>
</evidence>
<dbReference type="Gene3D" id="2.30.30.60">
    <property type="match status" value="1"/>
</dbReference>
<feature type="transmembrane region" description="Helical" evidence="7">
    <location>
        <begin position="99"/>
        <end position="125"/>
    </location>
</feature>
<keyword evidence="4 7" id="KW-0812">Transmembrane</keyword>
<dbReference type="InterPro" id="IPR011066">
    <property type="entry name" value="MscS_channel_C_sf"/>
</dbReference>
<dbReference type="OrthoDB" id="9809206at2"/>
<keyword evidence="5 7" id="KW-1133">Transmembrane helix</keyword>
<dbReference type="InterPro" id="IPR045275">
    <property type="entry name" value="MscS_archaea/bacteria_type"/>
</dbReference>
<dbReference type="GO" id="GO:0005886">
    <property type="term" value="C:plasma membrane"/>
    <property type="evidence" value="ECO:0007669"/>
    <property type="project" value="UniProtKB-SubCell"/>
</dbReference>
<dbReference type="Proteomes" id="UP000317544">
    <property type="component" value="Chromosome"/>
</dbReference>
<keyword evidence="7" id="KW-0406">Ion transport</keyword>
<organism evidence="11 12">
    <name type="scientific">Buchnera aphidicola</name>
    <name type="common">Nipponaphis monzeni</name>
    <dbReference type="NCBI Taxonomy" id="2495405"/>
    <lineage>
        <taxon>Bacteria</taxon>
        <taxon>Pseudomonadati</taxon>
        <taxon>Pseudomonadota</taxon>
        <taxon>Gammaproteobacteria</taxon>
        <taxon>Enterobacterales</taxon>
        <taxon>Erwiniaceae</taxon>
        <taxon>Buchnera</taxon>
    </lineage>
</organism>
<keyword evidence="7" id="KW-0813">Transport</keyword>
<evidence type="ECO:0000256" key="2">
    <source>
        <dbReference type="ARBA" id="ARBA00008017"/>
    </source>
</evidence>
<evidence type="ECO:0000313" key="12">
    <source>
        <dbReference type="Proteomes" id="UP000317544"/>
    </source>
</evidence>
<dbReference type="EMBL" id="AP019379">
    <property type="protein sequence ID" value="BBI01347.1"/>
    <property type="molecule type" value="Genomic_DNA"/>
</dbReference>
<dbReference type="SUPFAM" id="SSF82861">
    <property type="entry name" value="Mechanosensitive channel protein MscS (YggB), transmembrane region"/>
    <property type="match status" value="1"/>
</dbReference>
<dbReference type="Gene3D" id="3.30.70.100">
    <property type="match status" value="1"/>
</dbReference>
<evidence type="ECO:0000256" key="7">
    <source>
        <dbReference type="RuleBase" id="RU369025"/>
    </source>
</evidence>
<feature type="transmembrane region" description="Helical" evidence="7">
    <location>
        <begin position="24"/>
        <end position="48"/>
    </location>
</feature>
<dbReference type="Pfam" id="PF00924">
    <property type="entry name" value="MS_channel_2nd"/>
    <property type="match status" value="1"/>
</dbReference>
<accession>A0A455TAF9</accession>
<dbReference type="InterPro" id="IPR023408">
    <property type="entry name" value="MscS_beta-dom_sf"/>
</dbReference>
<evidence type="ECO:0000256" key="1">
    <source>
        <dbReference type="ARBA" id="ARBA00004651"/>
    </source>
</evidence>
<dbReference type="InterPro" id="IPR006685">
    <property type="entry name" value="MscS_channel_2nd"/>
</dbReference>
<keyword evidence="3" id="KW-1003">Cell membrane</keyword>
<feature type="domain" description="Mechanosensitive ion channel MscS C-terminal" evidence="9">
    <location>
        <begin position="187"/>
        <end position="268"/>
    </location>
</feature>
<dbReference type="PANTHER" id="PTHR30221:SF1">
    <property type="entry name" value="SMALL-CONDUCTANCE MECHANOSENSITIVE CHANNEL"/>
    <property type="match status" value="1"/>
</dbReference>
<name>A0A455TAF9_9GAMM</name>
<dbReference type="PROSITE" id="PS01246">
    <property type="entry name" value="UPF0003"/>
    <property type="match status" value="1"/>
</dbReference>
<evidence type="ECO:0000259" key="9">
    <source>
        <dbReference type="Pfam" id="PF21082"/>
    </source>
</evidence>
<comment type="subcellular location">
    <subcellularLocation>
        <location evidence="7">Cell inner membrane</location>
        <topology evidence="7">Multi-pass membrane protein</topology>
    </subcellularLocation>
    <subcellularLocation>
        <location evidence="1">Cell membrane</location>
        <topology evidence="1">Multi-pass membrane protein</topology>
    </subcellularLocation>
</comment>
<reference evidence="11 12" key="1">
    <citation type="journal article" date="2019" name="Proc. Natl. Acad. Sci. U.S.A.">
        <title>Exaggeration and cooption of innate immunity for social defense.</title>
        <authorList>
            <person name="Kutsukake M."/>
            <person name="Moriyama M."/>
            <person name="Shigenobu S."/>
            <person name="Meng X.-Y."/>
            <person name="Nikoh N."/>
            <person name="Noda C."/>
            <person name="Kobayashi S."/>
            <person name="Fukatsu T."/>
        </authorList>
    </citation>
    <scope>NUCLEOTIDE SEQUENCE [LARGE SCALE GENOMIC DNA]</scope>
    <source>
        <strain evidence="11 12">Nmo</strain>
    </source>
</reference>
<keyword evidence="6 7" id="KW-0472">Membrane</keyword>